<organism evidence="7 8">
    <name type="scientific">Drosophila kikkawai</name>
    <name type="common">Fruit fly</name>
    <dbReference type="NCBI Taxonomy" id="30033"/>
    <lineage>
        <taxon>Eukaryota</taxon>
        <taxon>Metazoa</taxon>
        <taxon>Ecdysozoa</taxon>
        <taxon>Arthropoda</taxon>
        <taxon>Hexapoda</taxon>
        <taxon>Insecta</taxon>
        <taxon>Pterygota</taxon>
        <taxon>Neoptera</taxon>
        <taxon>Endopterygota</taxon>
        <taxon>Diptera</taxon>
        <taxon>Brachycera</taxon>
        <taxon>Muscomorpha</taxon>
        <taxon>Ephydroidea</taxon>
        <taxon>Drosophilidae</taxon>
        <taxon>Drosophila</taxon>
        <taxon>Sophophora</taxon>
    </lineage>
</organism>
<keyword evidence="3 6" id="KW-0812">Transmembrane</keyword>
<gene>
    <name evidence="8" type="primary">Gr93c</name>
</gene>
<keyword evidence="5 6" id="KW-0472">Membrane</keyword>
<evidence type="ECO:0000256" key="4">
    <source>
        <dbReference type="ARBA" id="ARBA00022989"/>
    </source>
</evidence>
<evidence type="ECO:0000313" key="8">
    <source>
        <dbReference type="RefSeq" id="XP_017020424.1"/>
    </source>
</evidence>
<evidence type="ECO:0000256" key="1">
    <source>
        <dbReference type="ARBA" id="ARBA00004651"/>
    </source>
</evidence>
<comment type="subcellular location">
    <subcellularLocation>
        <location evidence="1 6">Cell membrane</location>
        <topology evidence="1 6">Multi-pass membrane protein</topology>
    </subcellularLocation>
</comment>
<dbReference type="AlphaFoldDB" id="A0A6P4I971"/>
<evidence type="ECO:0000256" key="3">
    <source>
        <dbReference type="ARBA" id="ARBA00022692"/>
    </source>
</evidence>
<reference evidence="8" key="1">
    <citation type="submission" date="2025-08" db="UniProtKB">
        <authorList>
            <consortium name="RefSeq"/>
        </authorList>
    </citation>
    <scope>IDENTIFICATION</scope>
    <source>
        <strain evidence="8">14028-0561.14</strain>
        <tissue evidence="8">Whole fly</tissue>
    </source>
</reference>
<dbReference type="GO" id="GO:0007165">
    <property type="term" value="P:signal transduction"/>
    <property type="evidence" value="ECO:0007669"/>
    <property type="project" value="UniProtKB-KW"/>
</dbReference>
<feature type="transmembrane region" description="Helical" evidence="6">
    <location>
        <begin position="372"/>
        <end position="392"/>
    </location>
</feature>
<accession>A0A6P4I971</accession>
<dbReference type="GO" id="GO:0005886">
    <property type="term" value="C:plasma membrane"/>
    <property type="evidence" value="ECO:0007669"/>
    <property type="project" value="UniProtKB-SubCell"/>
</dbReference>
<keyword evidence="4 6" id="KW-1133">Transmembrane helix</keyword>
<protein>
    <recommendedName>
        <fullName evidence="6">Gustatory receptor</fullName>
    </recommendedName>
</protein>
<evidence type="ECO:0000256" key="2">
    <source>
        <dbReference type="ARBA" id="ARBA00022475"/>
    </source>
</evidence>
<feature type="transmembrane region" description="Helical" evidence="6">
    <location>
        <begin position="265"/>
        <end position="286"/>
    </location>
</feature>
<proteinExistence type="inferred from homology"/>
<dbReference type="GO" id="GO:0050909">
    <property type="term" value="P:sensory perception of taste"/>
    <property type="evidence" value="ECO:0007669"/>
    <property type="project" value="InterPro"/>
</dbReference>
<keyword evidence="7" id="KW-1185">Reference proteome</keyword>
<feature type="transmembrane region" description="Helical" evidence="6">
    <location>
        <begin position="170"/>
        <end position="194"/>
    </location>
</feature>
<sequence length="397" mass="46491">MFERLRKVSLPALSAYILFYSYHYARVLGVVCFRIDKRRADESMVVRKQHQLKWLSLSLRLICSTAVCCFCAPTVSEIEDPYEYFMQCLRLMASFLCAICIVVVQMGYEHDLLRMINNFMRLFRRIRRLWCQKKFGFGGKREFCLLLMKSLCLIYELYCELRQLGDSPHWLALVTMICEIFLEISSLMFLHIGFLGYLTVAALYSEANSFVRVELRRQLRSLERPGGGPVTRRHLRIVECRLDECISIYDEIERVGHSFHRLFELPLLIILISKIFGTTVLSYEVIIRAELYPDKAGMWGLVVKSFADVILLTLAVHEAVSSSRLVRRLSLENCPLSDHKEWHMKWEMFLSRLNFFEFRVRPLGLFEVSNEVILLFLSGMITYFTYVVQAGIQANRL</sequence>
<keyword evidence="6 8" id="KW-0675">Receptor</keyword>
<evidence type="ECO:0000256" key="6">
    <source>
        <dbReference type="RuleBase" id="RU363108"/>
    </source>
</evidence>
<comment type="function">
    <text evidence="6">Gustatory receptor which mediates acceptance or avoidance behavior, depending on its substrates.</text>
</comment>
<comment type="similarity">
    <text evidence="6">Belongs to the insect chemoreceptor superfamily. Gustatory receptor (GR) family.</text>
</comment>
<dbReference type="InterPro" id="IPR013604">
    <property type="entry name" value="7TM_chemorcpt"/>
</dbReference>
<feature type="transmembrane region" description="Helical" evidence="6">
    <location>
        <begin position="84"/>
        <end position="108"/>
    </location>
</feature>
<dbReference type="RefSeq" id="XP_017020424.1">
    <property type="nucleotide sequence ID" value="XM_017164935.1"/>
</dbReference>
<feature type="transmembrane region" description="Helical" evidence="6">
    <location>
        <begin position="54"/>
        <end position="78"/>
    </location>
</feature>
<dbReference type="OrthoDB" id="8009671at2759"/>
<keyword evidence="6" id="KW-0807">Transducer</keyword>
<keyword evidence="2 6" id="KW-1003">Cell membrane</keyword>
<feature type="transmembrane region" description="Helical" evidence="6">
    <location>
        <begin position="12"/>
        <end position="33"/>
    </location>
</feature>
<dbReference type="Pfam" id="PF08395">
    <property type="entry name" value="7tm_7"/>
    <property type="match status" value="1"/>
</dbReference>
<feature type="transmembrane region" description="Helical" evidence="6">
    <location>
        <begin position="298"/>
        <end position="317"/>
    </location>
</feature>
<evidence type="ECO:0000256" key="5">
    <source>
        <dbReference type="ARBA" id="ARBA00023136"/>
    </source>
</evidence>
<evidence type="ECO:0000313" key="7">
    <source>
        <dbReference type="Proteomes" id="UP001652661"/>
    </source>
</evidence>
<name>A0A6P4I971_DROKI</name>
<dbReference type="Proteomes" id="UP001652661">
    <property type="component" value="Chromosome 3R"/>
</dbReference>